<dbReference type="AlphaFoldDB" id="V5RHQ8"/>
<protein>
    <submittedName>
        <fullName evidence="1">Uncharacterized protein</fullName>
    </submittedName>
</protein>
<dbReference type="EMBL" id="CP006682">
    <property type="protein sequence ID" value="AHB36069.1"/>
    <property type="molecule type" value="Genomic_DNA"/>
</dbReference>
<dbReference type="Proteomes" id="UP000018550">
    <property type="component" value="Chromosome"/>
</dbReference>
<keyword evidence="2" id="KW-1185">Reference proteome</keyword>
<evidence type="ECO:0000313" key="2">
    <source>
        <dbReference type="Proteomes" id="UP000018550"/>
    </source>
</evidence>
<dbReference type="RefSeq" id="WP_023789003.1">
    <property type="nucleotide sequence ID" value="NC_022998.1"/>
</dbReference>
<sequence>MENLKLITEKQLKYINLMLEEVKKTKIKLDFELPTFSTLNFLNTKQAKEIINKLRGNLHKTKCRVINQKLSWKTLSNITIKKEWIIDMHYRSEKNGNSILVLIPDYRNKRWLELKFPKGGRLLDNEYGTQKKTGPLTFTPRPTKIQKKEIKMNDFLTCGVNLSWYGHFRWIPFDFEKRPILEEKFRTTFEDFIDLFEEANKLYKKTYNDREKKILSVVLNLVKIKQEKDIKNGEAGIHEPEVTETPKLTSLTKFNWLEDYEDGS</sequence>
<gene>
    <name evidence="1" type="ORF">SAPIS_v1c02230</name>
</gene>
<proteinExistence type="predicted"/>
<name>V5RHQ8_SPIAP</name>
<dbReference type="OrthoDB" id="390687at2"/>
<reference evidence="1 2" key="1">
    <citation type="journal article" date="2014" name="Genome Announc.">
        <title>Complete Genome Sequence of Spiroplasma apis B31T (ATCC 33834), a Bacterium Associated with May Disease of Honeybees (Apis mellifera).</title>
        <authorList>
            <person name="Ku C."/>
            <person name="Lo W.S."/>
            <person name="Chen L.L."/>
            <person name="Kuo C.H."/>
        </authorList>
    </citation>
    <scope>NUCLEOTIDE SEQUENCE [LARGE SCALE GENOMIC DNA]</scope>
    <source>
        <strain evidence="1">B31</strain>
    </source>
</reference>
<accession>V5RHQ8</accession>
<dbReference type="KEGG" id="sapi:SAPIS_v1c02230"/>
<evidence type="ECO:0000313" key="1">
    <source>
        <dbReference type="EMBL" id="AHB36069.1"/>
    </source>
</evidence>
<dbReference type="STRING" id="1276258.SAPIS_v1c02230"/>
<organism evidence="1 2">
    <name type="scientific">Spiroplasma apis B31</name>
    <dbReference type="NCBI Taxonomy" id="1276258"/>
    <lineage>
        <taxon>Bacteria</taxon>
        <taxon>Bacillati</taxon>
        <taxon>Mycoplasmatota</taxon>
        <taxon>Mollicutes</taxon>
        <taxon>Entomoplasmatales</taxon>
        <taxon>Spiroplasmataceae</taxon>
        <taxon>Spiroplasma</taxon>
    </lineage>
</organism>
<dbReference type="PATRIC" id="fig|1276258.3.peg.217"/>
<dbReference type="HOGENOM" id="CLU_1053399_0_0_14"/>